<organism evidence="3 4">
    <name type="scientific">Stachybotrys elegans</name>
    <dbReference type="NCBI Taxonomy" id="80388"/>
    <lineage>
        <taxon>Eukaryota</taxon>
        <taxon>Fungi</taxon>
        <taxon>Dikarya</taxon>
        <taxon>Ascomycota</taxon>
        <taxon>Pezizomycotina</taxon>
        <taxon>Sordariomycetes</taxon>
        <taxon>Hypocreomycetidae</taxon>
        <taxon>Hypocreales</taxon>
        <taxon>Stachybotryaceae</taxon>
        <taxon>Stachybotrys</taxon>
    </lineage>
</organism>
<protein>
    <submittedName>
        <fullName evidence="3">RmlC-like cupin domain-containing protein</fullName>
    </submittedName>
</protein>
<name>A0A8K0SI36_9HYPO</name>
<dbReference type="Pfam" id="PF06172">
    <property type="entry name" value="Cupin_5"/>
    <property type="match status" value="1"/>
</dbReference>
<proteinExistence type="predicted"/>
<dbReference type="OrthoDB" id="6614653at2759"/>
<evidence type="ECO:0000313" key="4">
    <source>
        <dbReference type="Proteomes" id="UP000813444"/>
    </source>
</evidence>
<gene>
    <name evidence="3" type="ORF">B0I35DRAFT_442394</name>
</gene>
<comment type="caution">
    <text evidence="3">The sequence shown here is derived from an EMBL/GenBank/DDBJ whole genome shotgun (WGS) entry which is preliminary data.</text>
</comment>
<feature type="domain" description="DUF985" evidence="2">
    <location>
        <begin position="36"/>
        <end position="152"/>
    </location>
</feature>
<dbReference type="Proteomes" id="UP000813444">
    <property type="component" value="Unassembled WGS sequence"/>
</dbReference>
<dbReference type="InterPro" id="IPR014710">
    <property type="entry name" value="RmlC-like_jellyroll"/>
</dbReference>
<feature type="signal peptide" evidence="1">
    <location>
        <begin position="1"/>
        <end position="19"/>
    </location>
</feature>
<dbReference type="InterPro" id="IPR009327">
    <property type="entry name" value="Cupin_DUF985"/>
</dbReference>
<reference evidence="3" key="1">
    <citation type="journal article" date="2021" name="Nat. Commun.">
        <title>Genetic determinants of endophytism in the Arabidopsis root mycobiome.</title>
        <authorList>
            <person name="Mesny F."/>
            <person name="Miyauchi S."/>
            <person name="Thiergart T."/>
            <person name="Pickel B."/>
            <person name="Atanasova L."/>
            <person name="Karlsson M."/>
            <person name="Huettel B."/>
            <person name="Barry K.W."/>
            <person name="Haridas S."/>
            <person name="Chen C."/>
            <person name="Bauer D."/>
            <person name="Andreopoulos W."/>
            <person name="Pangilinan J."/>
            <person name="LaButti K."/>
            <person name="Riley R."/>
            <person name="Lipzen A."/>
            <person name="Clum A."/>
            <person name="Drula E."/>
            <person name="Henrissat B."/>
            <person name="Kohler A."/>
            <person name="Grigoriev I.V."/>
            <person name="Martin F.M."/>
            <person name="Hacquard S."/>
        </authorList>
    </citation>
    <scope>NUCLEOTIDE SEQUENCE</scope>
    <source>
        <strain evidence="3">MPI-CAGE-CH-0235</strain>
    </source>
</reference>
<sequence length="162" mass="18154">MFTRSILICLTALVVAVHGGCPRLCSKKNLEQYSAQQIIDELDLTINEHNSHYRRNFLDAATTNNRSVSSAIYSLVEHGRVPQWYQVDATQIIHYYGGAPASYYLSEDDGQPPRHVILGLDIFSGQVLQLVVEPYEWLSAQSHGKWTLTGGTSKYDVSETHA</sequence>
<dbReference type="InterPro" id="IPR039935">
    <property type="entry name" value="YML079W-like"/>
</dbReference>
<dbReference type="EMBL" id="JAGPNK010000015">
    <property type="protein sequence ID" value="KAH7308667.1"/>
    <property type="molecule type" value="Genomic_DNA"/>
</dbReference>
<dbReference type="AlphaFoldDB" id="A0A8K0SI36"/>
<evidence type="ECO:0000259" key="2">
    <source>
        <dbReference type="Pfam" id="PF06172"/>
    </source>
</evidence>
<dbReference type="SUPFAM" id="SSF51182">
    <property type="entry name" value="RmlC-like cupins"/>
    <property type="match status" value="1"/>
</dbReference>
<accession>A0A8K0SI36</accession>
<keyword evidence="1" id="KW-0732">Signal</keyword>
<dbReference type="PANTHER" id="PTHR33387">
    <property type="entry name" value="RMLC-LIKE JELLY ROLL FOLD PROTEIN"/>
    <property type="match status" value="1"/>
</dbReference>
<evidence type="ECO:0000256" key="1">
    <source>
        <dbReference type="SAM" id="SignalP"/>
    </source>
</evidence>
<keyword evidence="4" id="KW-1185">Reference proteome</keyword>
<dbReference type="InterPro" id="IPR011051">
    <property type="entry name" value="RmlC_Cupin_sf"/>
</dbReference>
<dbReference type="PANTHER" id="PTHR33387:SF3">
    <property type="entry name" value="DUF985 DOMAIN-CONTAINING PROTEIN"/>
    <property type="match status" value="1"/>
</dbReference>
<evidence type="ECO:0000313" key="3">
    <source>
        <dbReference type="EMBL" id="KAH7308667.1"/>
    </source>
</evidence>
<feature type="chain" id="PRO_5035431607" evidence="1">
    <location>
        <begin position="20"/>
        <end position="162"/>
    </location>
</feature>
<dbReference type="Gene3D" id="2.60.120.10">
    <property type="entry name" value="Jelly Rolls"/>
    <property type="match status" value="1"/>
</dbReference>